<dbReference type="Proteomes" id="UP001453229">
    <property type="component" value="Chromosome"/>
</dbReference>
<name>A0ABZ3CV27_9GAMM</name>
<dbReference type="EMBL" id="CP151919">
    <property type="protein sequence ID" value="XAD55058.1"/>
    <property type="molecule type" value="Genomic_DNA"/>
</dbReference>
<keyword evidence="3" id="KW-1185">Reference proteome</keyword>
<evidence type="ECO:0008006" key="4">
    <source>
        <dbReference type="Google" id="ProtNLM"/>
    </source>
</evidence>
<sequence>MNPFQGSRALLFSVLIPIMLPDVMPEPLRWIWLTLVALAVLKRLGFISFGFGGGGASGNDDETSNSVKKGSASHRRGATHQGEIVAHGSASYQFDEANRLSYYITLRSERGDDKTVWGIDLKRVARETPLAVGDTVALEFLGREAVVVKEPVRNDQGKVVDHRQVNTHRHTWKAHVLPA</sequence>
<proteinExistence type="predicted"/>
<evidence type="ECO:0000256" key="1">
    <source>
        <dbReference type="SAM" id="MobiDB-lite"/>
    </source>
</evidence>
<dbReference type="RefSeq" id="WP_342595564.1">
    <property type="nucleotide sequence ID" value="NZ_CP151919.1"/>
</dbReference>
<accession>A0ABZ3CV27</accession>
<protein>
    <recommendedName>
        <fullName evidence="4">DUF4131 domain-containing protein</fullName>
    </recommendedName>
</protein>
<feature type="region of interest" description="Disordered" evidence="1">
    <location>
        <begin position="58"/>
        <end position="79"/>
    </location>
</feature>
<gene>
    <name evidence="2" type="ORF">AAGT95_03515</name>
</gene>
<organism evidence="2 3">
    <name type="scientific">Salinicola lusitanus</name>
    <dbReference type="NCBI Taxonomy" id="1949085"/>
    <lineage>
        <taxon>Bacteria</taxon>
        <taxon>Pseudomonadati</taxon>
        <taxon>Pseudomonadota</taxon>
        <taxon>Gammaproteobacteria</taxon>
        <taxon>Oceanospirillales</taxon>
        <taxon>Halomonadaceae</taxon>
        <taxon>Salinicola</taxon>
    </lineage>
</organism>
<evidence type="ECO:0000313" key="2">
    <source>
        <dbReference type="EMBL" id="XAD55058.1"/>
    </source>
</evidence>
<evidence type="ECO:0000313" key="3">
    <source>
        <dbReference type="Proteomes" id="UP001453229"/>
    </source>
</evidence>
<reference evidence="2 3" key="1">
    <citation type="submission" date="2024-04" db="EMBL/GenBank/DDBJ databases">
        <title>Salinicola lusitanus LLJ914,a marine bacterium isolated from the Okinawa Trough.</title>
        <authorList>
            <person name="Li J."/>
        </authorList>
    </citation>
    <scope>NUCLEOTIDE SEQUENCE [LARGE SCALE GENOMIC DNA]</scope>
    <source>
        <strain evidence="2 3">LLJ914</strain>
    </source>
</reference>